<dbReference type="PANTHER" id="PTHR30514:SF1">
    <property type="entry name" value="HTH-TYPE TRANSCRIPTIONAL REGULATOR HEXR-RELATED"/>
    <property type="match status" value="1"/>
</dbReference>
<comment type="caution">
    <text evidence="2">The sequence shown here is derived from an EMBL/GenBank/DDBJ whole genome shotgun (WGS) entry which is preliminary data.</text>
</comment>
<dbReference type="AlphaFoldDB" id="E7G8T1"/>
<protein>
    <recommendedName>
        <fullName evidence="1">HTH rpiR-type domain-containing protein</fullName>
    </recommendedName>
</protein>
<dbReference type="InterPro" id="IPR000281">
    <property type="entry name" value="HTH_RpiR"/>
</dbReference>
<dbReference type="GO" id="GO:0097367">
    <property type="term" value="F:carbohydrate derivative binding"/>
    <property type="evidence" value="ECO:0007669"/>
    <property type="project" value="InterPro"/>
</dbReference>
<dbReference type="STRING" id="100884.GCA_000269565_03012"/>
<evidence type="ECO:0000313" key="3">
    <source>
        <dbReference type="Proteomes" id="UP000003157"/>
    </source>
</evidence>
<proteinExistence type="predicted"/>
<evidence type="ECO:0000313" key="2">
    <source>
        <dbReference type="EMBL" id="EFW05524.1"/>
    </source>
</evidence>
<dbReference type="GO" id="GO:0003700">
    <property type="term" value="F:DNA-binding transcription factor activity"/>
    <property type="evidence" value="ECO:0007669"/>
    <property type="project" value="InterPro"/>
</dbReference>
<dbReference type="PROSITE" id="PS51071">
    <property type="entry name" value="HTH_RPIR"/>
    <property type="match status" value="1"/>
</dbReference>
<gene>
    <name evidence="2" type="ORF">HMPREF9488_01169</name>
</gene>
<dbReference type="GeneID" id="78230811"/>
<dbReference type="InterPro" id="IPR009057">
    <property type="entry name" value="Homeodomain-like_sf"/>
</dbReference>
<accession>E7G8T1</accession>
<dbReference type="EMBL" id="ADKX01000022">
    <property type="protein sequence ID" value="EFW05524.1"/>
    <property type="molecule type" value="Genomic_DNA"/>
</dbReference>
<dbReference type="GO" id="GO:1901135">
    <property type="term" value="P:carbohydrate derivative metabolic process"/>
    <property type="evidence" value="ECO:0007669"/>
    <property type="project" value="InterPro"/>
</dbReference>
<reference evidence="2 3" key="1">
    <citation type="submission" date="2010-12" db="EMBL/GenBank/DDBJ databases">
        <title>The Genome Sequence of Coprobacillus sp. strain 29_1.</title>
        <authorList>
            <consortium name="The Broad Institute Genome Sequencing Platform"/>
            <person name="Earl A."/>
            <person name="Ward D."/>
            <person name="Feldgarden M."/>
            <person name="Gevers D."/>
            <person name="Daigneault M."/>
            <person name="Sibley C.D."/>
            <person name="White A."/>
            <person name="Strauss J."/>
            <person name="Allen-Vercoe E."/>
            <person name="Young S.K."/>
            <person name="Zeng Q."/>
            <person name="Gargeya S."/>
            <person name="Fitzgerald M."/>
            <person name="Haas B."/>
            <person name="Abouelleil A."/>
            <person name="Alvarado L."/>
            <person name="Arachchi H.M."/>
            <person name="Berlin A."/>
            <person name="Brown A."/>
            <person name="Chapman S.B."/>
            <person name="Chen Z."/>
            <person name="Dunbar C."/>
            <person name="Freedman E."/>
            <person name="Gearin G."/>
            <person name="Gellesch M."/>
            <person name="Goldberg J."/>
            <person name="Griggs A."/>
            <person name="Gujja S."/>
            <person name="Heilman E."/>
            <person name="Heiman D."/>
            <person name="Howarth C."/>
            <person name="Larson L."/>
            <person name="Lui A."/>
            <person name="MacDonald P.J.P."/>
            <person name="Mehta T."/>
            <person name="Montmayeur A."/>
            <person name="Murphy C."/>
            <person name="Neiman D."/>
            <person name="Pearson M."/>
            <person name="Priest M."/>
            <person name="Roberts A."/>
            <person name="Saif S."/>
            <person name="Shea T."/>
            <person name="Shenoy N."/>
            <person name="Sisk P."/>
            <person name="Stolte C."/>
            <person name="Sykes S."/>
            <person name="White J."/>
            <person name="Yandava C."/>
            <person name="Nusbaum C."/>
            <person name="Birren B."/>
        </authorList>
    </citation>
    <scope>NUCLEOTIDE SEQUENCE [LARGE SCALE GENOMIC DNA]</scope>
    <source>
        <strain evidence="2 3">29_1</strain>
    </source>
</reference>
<dbReference type="Gene3D" id="3.40.50.10490">
    <property type="entry name" value="Glucose-6-phosphate isomerase like protein, domain 1"/>
    <property type="match status" value="1"/>
</dbReference>
<dbReference type="InterPro" id="IPR047640">
    <property type="entry name" value="RpiR-like"/>
</dbReference>
<dbReference type="SUPFAM" id="SSF46689">
    <property type="entry name" value="Homeodomain-like"/>
    <property type="match status" value="1"/>
</dbReference>
<dbReference type="Gene3D" id="1.10.10.10">
    <property type="entry name" value="Winged helix-like DNA-binding domain superfamily/Winged helix DNA-binding domain"/>
    <property type="match status" value="1"/>
</dbReference>
<dbReference type="Pfam" id="PF01418">
    <property type="entry name" value="HTH_6"/>
    <property type="match status" value="1"/>
</dbReference>
<dbReference type="OrthoDB" id="3684496at2"/>
<dbReference type="eggNOG" id="COG1737">
    <property type="taxonomic scope" value="Bacteria"/>
</dbReference>
<evidence type="ECO:0000259" key="1">
    <source>
        <dbReference type="PROSITE" id="PS51071"/>
    </source>
</evidence>
<feature type="domain" description="HTH rpiR-type" evidence="1">
    <location>
        <begin position="6"/>
        <end position="82"/>
    </location>
</feature>
<dbReference type="SUPFAM" id="SSF53697">
    <property type="entry name" value="SIS domain"/>
    <property type="match status" value="1"/>
</dbReference>
<dbReference type="RefSeq" id="WP_008788285.1">
    <property type="nucleotide sequence ID" value="NZ_AKCB01000002.1"/>
</dbReference>
<dbReference type="PANTHER" id="PTHR30514">
    <property type="entry name" value="GLUCOKINASE"/>
    <property type="match status" value="1"/>
</dbReference>
<dbReference type="InterPro" id="IPR046348">
    <property type="entry name" value="SIS_dom_sf"/>
</dbReference>
<sequence length="256" mass="29336">MIYGKLPVVFLSTIASEKNGSTNCVIATYILEHLDEMQDIGIKEIAKKCNVAVSSISRFCKEIGLRDFVELKELLSSIDFYFEEQSHSQSFNQRIEDYSYKIHESIQMVKNTIDGHQLIKLCDDIKKYQRVGIFGLLKAGSVAINLQGDLLMLGKQVYTHISYTQQMQYIITADENDLIIIFSYTGSYFDYQNLRALKKKLNAPKIWMISGDKKNYPSFVDEVISFESLQDQAGHPYQLQFVASLIAQEYSKICKL</sequence>
<organism evidence="2 3">
    <name type="scientific">Coprobacillus cateniformis</name>
    <dbReference type="NCBI Taxonomy" id="100884"/>
    <lineage>
        <taxon>Bacteria</taxon>
        <taxon>Bacillati</taxon>
        <taxon>Bacillota</taxon>
        <taxon>Erysipelotrichia</taxon>
        <taxon>Erysipelotrichales</taxon>
        <taxon>Coprobacillaceae</taxon>
        <taxon>Coprobacillus</taxon>
    </lineage>
</organism>
<name>E7G8T1_9FIRM</name>
<keyword evidence="3" id="KW-1185">Reference proteome</keyword>
<dbReference type="GO" id="GO:0003677">
    <property type="term" value="F:DNA binding"/>
    <property type="evidence" value="ECO:0007669"/>
    <property type="project" value="InterPro"/>
</dbReference>
<dbReference type="Proteomes" id="UP000003157">
    <property type="component" value="Unassembled WGS sequence"/>
</dbReference>
<dbReference type="HOGENOM" id="CLU_055769_6_1_9"/>
<dbReference type="InterPro" id="IPR036388">
    <property type="entry name" value="WH-like_DNA-bd_sf"/>
</dbReference>